<accession>A0A1I3XC05</accession>
<reference evidence="2 3" key="1">
    <citation type="submission" date="2016-10" db="EMBL/GenBank/DDBJ databases">
        <authorList>
            <person name="Varghese N."/>
            <person name="Submissions S."/>
        </authorList>
    </citation>
    <scope>NUCLEOTIDE SEQUENCE [LARGE SCALE GENOMIC DNA]</scope>
    <source>
        <strain evidence="2 3">DSM 21822</strain>
    </source>
</reference>
<dbReference type="AlphaFoldDB" id="A0A1I3XC05"/>
<keyword evidence="3" id="KW-1185">Reference proteome</keyword>
<gene>
    <name evidence="2" type="ORF">SAMN04488498_103121</name>
</gene>
<evidence type="ECO:0000313" key="2">
    <source>
        <dbReference type="EMBL" id="SFK16997.1"/>
    </source>
</evidence>
<dbReference type="Proteomes" id="UP000323300">
    <property type="component" value="Unassembled WGS sequence"/>
</dbReference>
<organism evidence="2 3">
    <name type="scientific">Neomesorhizobium albiziae</name>
    <dbReference type="NCBI Taxonomy" id="335020"/>
    <lineage>
        <taxon>Bacteria</taxon>
        <taxon>Pseudomonadati</taxon>
        <taxon>Pseudomonadota</taxon>
        <taxon>Alphaproteobacteria</taxon>
        <taxon>Hyphomicrobiales</taxon>
        <taxon>Phyllobacteriaceae</taxon>
        <taxon>Neomesorhizobium</taxon>
    </lineage>
</organism>
<dbReference type="EMBL" id="FOSL01000003">
    <property type="protein sequence ID" value="SFK16997.1"/>
    <property type="molecule type" value="Genomic_DNA"/>
</dbReference>
<evidence type="ECO:0000313" key="3">
    <source>
        <dbReference type="Proteomes" id="UP000323300"/>
    </source>
</evidence>
<dbReference type="InterPro" id="IPR041657">
    <property type="entry name" value="HTH_17"/>
</dbReference>
<dbReference type="SUPFAM" id="SSF46955">
    <property type="entry name" value="Putative DNA-binding domain"/>
    <property type="match status" value="1"/>
</dbReference>
<dbReference type="RefSeq" id="WP_149759425.1">
    <property type="nucleotide sequence ID" value="NZ_BSPE01000008.1"/>
</dbReference>
<feature type="domain" description="Helix-turn-helix" evidence="1">
    <location>
        <begin position="12"/>
        <end position="61"/>
    </location>
</feature>
<protein>
    <submittedName>
        <fullName evidence="2">Transcriptional regulator, AlpA family</fullName>
    </submittedName>
</protein>
<name>A0A1I3XC05_9HYPH</name>
<dbReference type="InterPro" id="IPR009061">
    <property type="entry name" value="DNA-bd_dom_put_sf"/>
</dbReference>
<dbReference type="Pfam" id="PF12728">
    <property type="entry name" value="HTH_17"/>
    <property type="match status" value="1"/>
</dbReference>
<evidence type="ECO:0000259" key="1">
    <source>
        <dbReference type="Pfam" id="PF12728"/>
    </source>
</evidence>
<sequence length="71" mass="7958">MAHTDKLAGKLLLNVNEAVAATGIGRSSLYELMRVGELPVVKIFSRTYFRPSDLEAFVERRLVRPVERKAA</sequence>
<proteinExistence type="predicted"/>
<dbReference type="OrthoDB" id="8455288at2"/>